<evidence type="ECO:0000259" key="2">
    <source>
        <dbReference type="Pfam" id="PF07919"/>
    </source>
</evidence>
<accession>A0A9W8Y5F2</accession>
<reference evidence="4" key="1">
    <citation type="submission" date="2022-10" db="EMBL/GenBank/DDBJ databases">
        <title>Tapping the CABI collections for fungal endophytes: first genome assemblies for Collariella, Neodidymelliopsis, Ascochyta clinopodiicola, Didymella pomorum, Didymosphaeria variabile, Neocosmospora piperis and Neocucurbitaria cava.</title>
        <authorList>
            <person name="Hill R."/>
        </authorList>
    </citation>
    <scope>NUCLEOTIDE SEQUENCE</scope>
    <source>
        <strain evidence="4">IMI 356814</strain>
    </source>
</reference>
<dbReference type="EMBL" id="JAPEUY010000012">
    <property type="protein sequence ID" value="KAJ4367536.1"/>
    <property type="molecule type" value="Genomic_DNA"/>
</dbReference>
<evidence type="ECO:0000259" key="3">
    <source>
        <dbReference type="Pfam" id="PF11817"/>
    </source>
</evidence>
<sequence>MDAYPPDYVQHNLPLIVLSGLGNGKELESPPPVQNVLPGRAITTLNSEAPPVTGDRANELLHEFLSADGTNAPWNAKGLAQKGSTNGFRIRAVGRNFQLPPKKADAPTTSATTPPGSPTIAAATSWVLHSPISPLSPVSSIFPDGIIAPSWVAKHQHYVPSVYVSFFDFTTDPITNSLHDNQLKTEVNKIKSQIQKSEYRTRYVVVLLSNKTILEAPDIEERLAVIRRATGLDPKNSLFFLPPNTSQVELRAFVGSVLSTLQPICVEYYRDLTKHARRKKGRGTIPPPTAPPTRGTSQTLSYPGWGVRYDFKLGVLAEFRQEMDAAQRHYNFALDALFGPEGLFETTASWSPRWDEMRLLADVVALRHIRCQLWNNYPTSATQTWLRYKSRLRDVLDRRGKGTTNYGWQAWEARWSQVMAQVIQRTELPIFSITQSIPENHPLSNRVNSIYSPPEKQFPVGERLPPWELLHHAGYWHKISADHAKRRYILAREMPEEDRTPPGMSPATKVSNRNQIYDQYLVPQPHEELPLPGMSGGFEHWKDILAKMNAAISDFKERGQHRKVDQLQLEVARTLLHVKKFDDAFKVLRPLWGTMNWRKEGWWSLASEVLWALHECALRVQNRETYVATEWELYSQTIPGKTRYKYDLMACLDAFPVDASADKVSVSLDAKSHMSCLSVSFAFSESEGNVGEPLRSQIVVTSNARQGSAPITLSSLSYRFNGGLSEVRLAHTAVDDASRSSSKVFECTLQENIASTEKPRWTGTSDLTFHSGQTKVYNFPLTFREAGDVDAVACIFAINTERYDLVCSDTDVQSMPTPTWWIESNSEVKPRKLKRGSGMAIHILPKPPKMEIRLPDVRNQYYTDEPIILAIEIQNLEEEDTEAVLEVRLLGRSKDTLGYSWVERPASSPMKEVPPQLDGSTNVDLPGHVVGKLVQAARTTERIRFTAPPDPADYALEVKVLYHVLSDRDIPISKIMIADLVFNAPFEASYDLSARVHGDSWPSYFELQEAESNVNAESTDAFGIAQYWGLRAKVASFADEQLIVKDLAVEVHGIHGGAACNASKEFDVKDTAMEPQVLNEWSFSLDIRKNNLEERRSTALDTTLNITWQRTSIPDAPVVTSSLPIPRIQIPSSEPRVLASALFSTSGPSLVHLDYTLENPTMHFLTFELNMEASEEFGFSGSKLRTLHLLPMSRQTVRYTLLPLVTGVWITPNLKVMDRYFNKTLKVQATEGLRMDKKGVGLWIPGDNKSGSKE</sequence>
<feature type="region of interest" description="Disordered" evidence="1">
    <location>
        <begin position="277"/>
        <end position="298"/>
    </location>
</feature>
<gene>
    <name evidence="4" type="ORF">N0V83_007119</name>
</gene>
<keyword evidence="5" id="KW-1185">Reference proteome</keyword>
<dbReference type="InterPro" id="IPR012880">
    <property type="entry name" value="Gryzun"/>
</dbReference>
<dbReference type="PANTHER" id="PTHR14374">
    <property type="entry name" value="FOIE GRAS"/>
    <property type="match status" value="1"/>
</dbReference>
<feature type="domain" description="Gryzun putative trafficking through Golgi" evidence="2">
    <location>
        <begin position="666"/>
        <end position="1245"/>
    </location>
</feature>
<comment type="caution">
    <text evidence="4">The sequence shown here is derived from an EMBL/GenBank/DDBJ whole genome shotgun (WGS) entry which is preliminary data.</text>
</comment>
<dbReference type="Pfam" id="PF07919">
    <property type="entry name" value="Gryzun"/>
    <property type="match status" value="1"/>
</dbReference>
<dbReference type="Proteomes" id="UP001140560">
    <property type="component" value="Unassembled WGS sequence"/>
</dbReference>
<organism evidence="4 5">
    <name type="scientific">Neocucurbitaria cava</name>
    <dbReference type="NCBI Taxonomy" id="798079"/>
    <lineage>
        <taxon>Eukaryota</taxon>
        <taxon>Fungi</taxon>
        <taxon>Dikarya</taxon>
        <taxon>Ascomycota</taxon>
        <taxon>Pezizomycotina</taxon>
        <taxon>Dothideomycetes</taxon>
        <taxon>Pleosporomycetidae</taxon>
        <taxon>Pleosporales</taxon>
        <taxon>Pleosporineae</taxon>
        <taxon>Cucurbitariaceae</taxon>
        <taxon>Neocucurbitaria</taxon>
    </lineage>
</organism>
<name>A0A9W8Y5F2_9PLEO</name>
<dbReference type="AlphaFoldDB" id="A0A9W8Y5F2"/>
<feature type="domain" description="Trafficking protein particle complex subunit 11" evidence="3">
    <location>
        <begin position="353"/>
        <end position="635"/>
    </location>
</feature>
<dbReference type="PANTHER" id="PTHR14374:SF0">
    <property type="entry name" value="TRAFFICKING PROTEIN PARTICLE COMPLEX SUBUNIT 11"/>
    <property type="match status" value="1"/>
</dbReference>
<dbReference type="OrthoDB" id="6278596at2759"/>
<dbReference type="InterPro" id="IPR021773">
    <property type="entry name" value="TPC11"/>
</dbReference>
<evidence type="ECO:0000256" key="1">
    <source>
        <dbReference type="SAM" id="MobiDB-lite"/>
    </source>
</evidence>
<protein>
    <submittedName>
        <fullName evidence="4">Uncharacterized protein</fullName>
    </submittedName>
</protein>
<evidence type="ECO:0000313" key="4">
    <source>
        <dbReference type="EMBL" id="KAJ4367536.1"/>
    </source>
</evidence>
<dbReference type="Pfam" id="PF11817">
    <property type="entry name" value="Foie-gras_1"/>
    <property type="match status" value="1"/>
</dbReference>
<evidence type="ECO:0000313" key="5">
    <source>
        <dbReference type="Proteomes" id="UP001140560"/>
    </source>
</evidence>
<proteinExistence type="predicted"/>